<dbReference type="RefSeq" id="WP_188907883.1">
    <property type="nucleotide sequence ID" value="NZ_BMIQ01000002.1"/>
</dbReference>
<dbReference type="CDD" id="cd07983">
    <property type="entry name" value="LPLAT_DUF374-like"/>
    <property type="match status" value="1"/>
</dbReference>
<organism evidence="2 3">
    <name type="scientific">Aureimonas endophytica</name>
    <dbReference type="NCBI Taxonomy" id="2027858"/>
    <lineage>
        <taxon>Bacteria</taxon>
        <taxon>Pseudomonadati</taxon>
        <taxon>Pseudomonadota</taxon>
        <taxon>Alphaproteobacteria</taxon>
        <taxon>Hyphomicrobiales</taxon>
        <taxon>Aurantimonadaceae</taxon>
        <taxon>Aureimonas</taxon>
    </lineage>
</organism>
<protein>
    <recommendedName>
        <fullName evidence="1">DUF374 domain-containing protein</fullName>
    </recommendedName>
</protein>
<dbReference type="InterPro" id="IPR007172">
    <property type="entry name" value="DUF374"/>
</dbReference>
<dbReference type="Proteomes" id="UP000644699">
    <property type="component" value="Unassembled WGS sequence"/>
</dbReference>
<name>A0A916ZIJ1_9HYPH</name>
<dbReference type="AlphaFoldDB" id="A0A916ZIJ1"/>
<evidence type="ECO:0000313" key="2">
    <source>
        <dbReference type="EMBL" id="GGD99625.1"/>
    </source>
</evidence>
<dbReference type="Pfam" id="PF04028">
    <property type="entry name" value="DUF374"/>
    <property type="match status" value="1"/>
</dbReference>
<feature type="domain" description="DUF374" evidence="1">
    <location>
        <begin position="90"/>
        <end position="162"/>
    </location>
</feature>
<evidence type="ECO:0000313" key="3">
    <source>
        <dbReference type="Proteomes" id="UP000644699"/>
    </source>
</evidence>
<reference evidence="2" key="2">
    <citation type="submission" date="2020-09" db="EMBL/GenBank/DDBJ databases">
        <authorList>
            <person name="Sun Q."/>
            <person name="Zhou Y."/>
        </authorList>
    </citation>
    <scope>NUCLEOTIDE SEQUENCE</scope>
    <source>
        <strain evidence="2">CGMCC 1.15367</strain>
    </source>
</reference>
<reference evidence="2" key="1">
    <citation type="journal article" date="2014" name="Int. J. Syst. Evol. Microbiol.">
        <title>Complete genome sequence of Corynebacterium casei LMG S-19264T (=DSM 44701T), isolated from a smear-ripened cheese.</title>
        <authorList>
            <consortium name="US DOE Joint Genome Institute (JGI-PGF)"/>
            <person name="Walter F."/>
            <person name="Albersmeier A."/>
            <person name="Kalinowski J."/>
            <person name="Ruckert C."/>
        </authorList>
    </citation>
    <scope>NUCLEOTIDE SEQUENCE</scope>
    <source>
        <strain evidence="2">CGMCC 1.15367</strain>
    </source>
</reference>
<accession>A0A916ZIJ1</accession>
<proteinExistence type="predicted"/>
<comment type="caution">
    <text evidence="2">The sequence shown here is derived from an EMBL/GenBank/DDBJ whole genome shotgun (WGS) entry which is preliminary data.</text>
</comment>
<sequence>MSDEDAEREAPKPRQRRSLTKRLRLRLRRLIRHDRAMRLLAFLVEQALTVIVATQSRLAPRTESDAALRRHGPVIVGCWHGQHLLAPFFRPKDMRFVALLSKNADAEVNARVVERLGVETVRGSGGRVPGKTLEKGGARALIALRRRMAEGASVFMIADVSKATPRQAGLGIVTLAKISGRPIMPCAATTSRRHVVRRSWDKTTIPLPFGRMAVVVGDPIFVPADADAALLEEKRREVTAAIEGANRRALELVSAEMAA</sequence>
<evidence type="ECO:0000259" key="1">
    <source>
        <dbReference type="Pfam" id="PF04028"/>
    </source>
</evidence>
<dbReference type="EMBL" id="BMIQ01000002">
    <property type="protein sequence ID" value="GGD99625.1"/>
    <property type="molecule type" value="Genomic_DNA"/>
</dbReference>
<keyword evidence="3" id="KW-1185">Reference proteome</keyword>
<gene>
    <name evidence="2" type="ORF">GCM10011390_18050</name>
</gene>